<dbReference type="PANTHER" id="PTHR11655:SF16">
    <property type="entry name" value="60S RIBOSOMAL PROTEIN L9"/>
    <property type="match status" value="1"/>
</dbReference>
<dbReference type="PIRSF" id="PIRSF002162">
    <property type="entry name" value="Ribosomal_L6"/>
    <property type="match status" value="1"/>
</dbReference>
<dbReference type="FunFam" id="3.90.930.12:FF:000008">
    <property type="entry name" value="50S ribosomal protein L6"/>
    <property type="match status" value="1"/>
</dbReference>
<proteinExistence type="predicted"/>
<dbReference type="NCBIfam" id="TIGR03653">
    <property type="entry name" value="uL6_arch"/>
    <property type="match status" value="1"/>
</dbReference>
<sequence length="180" mass="19726">MASGTEIIVALPQDVQAELTGNTLKVRAGGKEVVRVFKGPGLSLEKRENSVMVKMDQDKKKKRAILRSVASHIENMVAGLKQGYEYRLEIVYSHFPISVKVTGNAVEIVNVGGAKHPVKSPIVGKDTRVEIKGKDILVRGVDREAVGQTAANMERATRIKGKDIRVFQDGIYIAYKGVKK</sequence>
<keyword evidence="1" id="KW-0699">rRNA-binding</keyword>
<dbReference type="InterPro" id="IPR000702">
    <property type="entry name" value="Ribosomal_uL6-like"/>
</dbReference>
<reference evidence="8" key="2">
    <citation type="submission" date="2021-05" db="EMBL/GenBank/DDBJ databases">
        <title>Protein family content uncovers lineage relationships and bacterial pathway maintenance mechanisms in DPANN archaea.</title>
        <authorList>
            <person name="Castelle C.J."/>
            <person name="Meheust R."/>
            <person name="Jaffe A.L."/>
            <person name="Seitz K."/>
            <person name="Gong X."/>
            <person name="Baker B.J."/>
            <person name="Banfield J.F."/>
        </authorList>
    </citation>
    <scope>NUCLEOTIDE SEQUENCE</scope>
    <source>
        <strain evidence="8">RIFCSPLOWO2_01_FULL_58_19</strain>
    </source>
</reference>
<evidence type="ECO:0000256" key="5">
    <source>
        <dbReference type="ARBA" id="ARBA00035454"/>
    </source>
</evidence>
<evidence type="ECO:0000259" key="7">
    <source>
        <dbReference type="Pfam" id="PF00347"/>
    </source>
</evidence>
<dbReference type="GO" id="GO:0003735">
    <property type="term" value="F:structural constituent of ribosome"/>
    <property type="evidence" value="ECO:0007669"/>
    <property type="project" value="UniProtKB-UniRule"/>
</dbReference>
<dbReference type="GO" id="GO:0002181">
    <property type="term" value="P:cytoplasmic translation"/>
    <property type="evidence" value="ECO:0007669"/>
    <property type="project" value="TreeGrafter"/>
</dbReference>
<protein>
    <recommendedName>
        <fullName evidence="5 6">50S ribosomal protein L6</fullName>
    </recommendedName>
</protein>
<keyword evidence="2" id="KW-0694">RNA-binding</keyword>
<dbReference type="Pfam" id="PF00347">
    <property type="entry name" value="Ribosomal_L6"/>
    <property type="match status" value="1"/>
</dbReference>
<dbReference type="InterPro" id="IPR036789">
    <property type="entry name" value="Ribosomal_uL6-like_a/b-dom_sf"/>
</dbReference>
<gene>
    <name evidence="8" type="ORF">J4203_04615</name>
</gene>
<evidence type="ECO:0000256" key="2">
    <source>
        <dbReference type="ARBA" id="ARBA00022884"/>
    </source>
</evidence>
<evidence type="ECO:0000256" key="3">
    <source>
        <dbReference type="ARBA" id="ARBA00022980"/>
    </source>
</evidence>
<dbReference type="NCBIfam" id="NF004037">
    <property type="entry name" value="PRK05518.1"/>
    <property type="match status" value="1"/>
</dbReference>
<evidence type="ECO:0000256" key="4">
    <source>
        <dbReference type="ARBA" id="ARBA00023274"/>
    </source>
</evidence>
<dbReference type="GO" id="GO:0022625">
    <property type="term" value="C:cytosolic large ribosomal subunit"/>
    <property type="evidence" value="ECO:0007669"/>
    <property type="project" value="UniProtKB-UniRule"/>
</dbReference>
<evidence type="ECO:0000256" key="6">
    <source>
        <dbReference type="NCBIfam" id="TIGR03653"/>
    </source>
</evidence>
<feature type="domain" description="Large ribosomal subunit protein uL6 alpha-beta" evidence="7">
    <location>
        <begin position="95"/>
        <end position="170"/>
    </location>
</feature>
<dbReference type="EMBL" id="JAGVWE010000004">
    <property type="protein sequence ID" value="MBS3063131.1"/>
    <property type="molecule type" value="Genomic_DNA"/>
</dbReference>
<keyword evidence="4" id="KW-0687">Ribonucleoprotein</keyword>
<evidence type="ECO:0000313" key="8">
    <source>
        <dbReference type="EMBL" id="MBS3063131.1"/>
    </source>
</evidence>
<evidence type="ECO:0000313" key="9">
    <source>
        <dbReference type="Proteomes" id="UP000678237"/>
    </source>
</evidence>
<keyword evidence="3 8" id="KW-0689">Ribosomal protein</keyword>
<dbReference type="Gene3D" id="3.90.930.12">
    <property type="entry name" value="Ribosomal protein L6, alpha-beta domain"/>
    <property type="match status" value="2"/>
</dbReference>
<comment type="caution">
    <text evidence="8">The sequence shown here is derived from an EMBL/GenBank/DDBJ whole genome shotgun (WGS) entry which is preliminary data.</text>
</comment>
<dbReference type="SUPFAM" id="SSF56053">
    <property type="entry name" value="Ribosomal protein L6"/>
    <property type="match status" value="2"/>
</dbReference>
<name>A0A8T4L891_9ARCH</name>
<dbReference type="InterPro" id="IPR020040">
    <property type="entry name" value="Ribosomal_uL6_a/b-dom"/>
</dbReference>
<evidence type="ECO:0000256" key="1">
    <source>
        <dbReference type="ARBA" id="ARBA00022730"/>
    </source>
</evidence>
<dbReference type="InterPro" id="IPR019907">
    <property type="entry name" value="Ribosomal_uL6_arc"/>
</dbReference>
<dbReference type="GO" id="GO:0019843">
    <property type="term" value="F:rRNA binding"/>
    <property type="evidence" value="ECO:0007669"/>
    <property type="project" value="UniProtKB-UniRule"/>
</dbReference>
<accession>A0A8T4L891</accession>
<organism evidence="8 9">
    <name type="scientific">Candidatus Iainarchaeum sp</name>
    <dbReference type="NCBI Taxonomy" id="3101447"/>
    <lineage>
        <taxon>Archaea</taxon>
        <taxon>Candidatus Iainarchaeota</taxon>
        <taxon>Candidatus Iainarchaeia</taxon>
        <taxon>Candidatus Iainarchaeales</taxon>
        <taxon>Candidatus Iainarchaeaceae</taxon>
        <taxon>Candidatus Iainarchaeum</taxon>
    </lineage>
</organism>
<reference evidence="8" key="1">
    <citation type="submission" date="2021-03" db="EMBL/GenBank/DDBJ databases">
        <authorList>
            <person name="Jaffe A."/>
        </authorList>
    </citation>
    <scope>NUCLEOTIDE SEQUENCE</scope>
    <source>
        <strain evidence="8">RIFCSPLOWO2_01_FULL_58_19</strain>
    </source>
</reference>
<dbReference type="AlphaFoldDB" id="A0A8T4L891"/>
<dbReference type="Proteomes" id="UP000678237">
    <property type="component" value="Unassembled WGS sequence"/>
</dbReference>
<dbReference type="PANTHER" id="PTHR11655">
    <property type="entry name" value="60S/50S RIBOSOMAL PROTEIN L6/L9"/>
    <property type="match status" value="1"/>
</dbReference>